<dbReference type="OrthoDB" id="104801at2"/>
<gene>
    <name evidence="2" type="ORF">DES32_0341</name>
</gene>
<dbReference type="AlphaFoldDB" id="A0A3D9ZCC4"/>
<accession>A0A3D9ZCC4</accession>
<comment type="caution">
    <text evidence="2">The sequence shown here is derived from an EMBL/GenBank/DDBJ whole genome shotgun (WGS) entry which is preliminary data.</text>
</comment>
<evidence type="ECO:0000313" key="3">
    <source>
        <dbReference type="Proteomes" id="UP000256900"/>
    </source>
</evidence>
<evidence type="ECO:0008006" key="4">
    <source>
        <dbReference type="Google" id="ProtNLM"/>
    </source>
</evidence>
<feature type="signal peptide" evidence="1">
    <location>
        <begin position="1"/>
        <end position="27"/>
    </location>
</feature>
<dbReference type="EMBL" id="QUMO01000001">
    <property type="protein sequence ID" value="REF89126.1"/>
    <property type="molecule type" value="Genomic_DNA"/>
</dbReference>
<evidence type="ECO:0000256" key="1">
    <source>
        <dbReference type="SAM" id="SignalP"/>
    </source>
</evidence>
<proteinExistence type="predicted"/>
<dbReference type="Proteomes" id="UP000256900">
    <property type="component" value="Unassembled WGS sequence"/>
</dbReference>
<dbReference type="GO" id="GO:0009279">
    <property type="term" value="C:cell outer membrane"/>
    <property type="evidence" value="ECO:0007669"/>
    <property type="project" value="InterPro"/>
</dbReference>
<organism evidence="2 3">
    <name type="scientific">Methylovirgula ligni</name>
    <dbReference type="NCBI Taxonomy" id="569860"/>
    <lineage>
        <taxon>Bacteria</taxon>
        <taxon>Pseudomonadati</taxon>
        <taxon>Pseudomonadota</taxon>
        <taxon>Alphaproteobacteria</taxon>
        <taxon>Hyphomicrobiales</taxon>
        <taxon>Beijerinckiaceae</taxon>
        <taxon>Methylovirgula</taxon>
    </lineage>
</organism>
<name>A0A3D9ZCC4_9HYPH</name>
<feature type="chain" id="PRO_5017797510" description="OmpL-like beta-barrel porin-2" evidence="1">
    <location>
        <begin position="28"/>
        <end position="375"/>
    </location>
</feature>
<dbReference type="Gene3D" id="2.40.230.20">
    <property type="entry name" value="Nucleoside-specific channel-forming protein, Tsx-like"/>
    <property type="match status" value="1"/>
</dbReference>
<sequence length="375" mass="40517">MINLKRLLGVVALMYAALLTLSTVSKAADLDTDKDKPKPTFVQPSFGTLVLPSFTYSDNRLTYAHVFGAIDAGFFSPKPGGGYNGKTDMDVLAYSHFDAWTYGTNFLLVGLSKSGLNDPAGPCTNAGVIQDREGSVSADCAGATDIYGLIRSTIGFNEIFNTHKFTWGPLHDVSLEVGGDADSGNTYFDSAKRQFVAGLQFAFDLPYRGYLDIAPLWKNELGHNAYTQCGSIFAHPAPACNIDGNAHYQDTWALEINYYMDLGFLPQSIQYFSISGRAGIYGPKGPFQGIGGQESTKTEINTEPVRITFDAGKALLGKASAHEVDLWAAYRYWQNQYGEDADSAPYNCTVTTNGVKVSTNSCTASSLATGVTVKF</sequence>
<protein>
    <recommendedName>
        <fullName evidence="4">OmpL-like beta-barrel porin-2</fullName>
    </recommendedName>
</protein>
<keyword evidence="1" id="KW-0732">Signal</keyword>
<reference evidence="2 3" key="1">
    <citation type="submission" date="2018-08" db="EMBL/GenBank/DDBJ databases">
        <title>Genomic Encyclopedia of Type Strains, Phase IV (KMG-IV): sequencing the most valuable type-strain genomes for metagenomic binning, comparative biology and taxonomic classification.</title>
        <authorList>
            <person name="Goeker M."/>
        </authorList>
    </citation>
    <scope>NUCLEOTIDE SEQUENCE [LARGE SCALE GENOMIC DNA]</scope>
    <source>
        <strain evidence="2 3">BW863</strain>
    </source>
</reference>
<evidence type="ECO:0000313" key="2">
    <source>
        <dbReference type="EMBL" id="REF89126.1"/>
    </source>
</evidence>
<dbReference type="InterPro" id="IPR036777">
    <property type="entry name" value="Channel_Tsx-like_sf"/>
</dbReference>
<keyword evidence="3" id="KW-1185">Reference proteome</keyword>